<keyword evidence="4" id="KW-1185">Reference proteome</keyword>
<feature type="region of interest" description="Disordered" evidence="2">
    <location>
        <begin position="341"/>
        <end position="360"/>
    </location>
</feature>
<feature type="compositionally biased region" description="Low complexity" evidence="2">
    <location>
        <begin position="265"/>
        <end position="284"/>
    </location>
</feature>
<feature type="compositionally biased region" description="Pro residues" evidence="2">
    <location>
        <begin position="1"/>
        <end position="12"/>
    </location>
</feature>
<feature type="compositionally biased region" description="Basic and acidic residues" evidence="2">
    <location>
        <begin position="806"/>
        <end position="816"/>
    </location>
</feature>
<evidence type="ECO:0000313" key="3">
    <source>
        <dbReference type="EMBL" id="KAL1521966.1"/>
    </source>
</evidence>
<comment type="caution">
    <text evidence="3">The sequence shown here is derived from an EMBL/GenBank/DDBJ whole genome shotgun (WGS) entry which is preliminary data.</text>
</comment>
<feature type="compositionally biased region" description="Pro residues" evidence="2">
    <location>
        <begin position="21"/>
        <end position="59"/>
    </location>
</feature>
<feature type="region of interest" description="Disordered" evidence="2">
    <location>
        <begin position="381"/>
        <end position="410"/>
    </location>
</feature>
<gene>
    <name evidence="3" type="ORF">AB1Y20_021612</name>
</gene>
<feature type="compositionally biased region" description="Basic and acidic residues" evidence="2">
    <location>
        <begin position="827"/>
        <end position="837"/>
    </location>
</feature>
<organism evidence="3 4">
    <name type="scientific">Prymnesium parvum</name>
    <name type="common">Toxic golden alga</name>
    <dbReference type="NCBI Taxonomy" id="97485"/>
    <lineage>
        <taxon>Eukaryota</taxon>
        <taxon>Haptista</taxon>
        <taxon>Haptophyta</taxon>
        <taxon>Prymnesiophyceae</taxon>
        <taxon>Prymnesiales</taxon>
        <taxon>Prymnesiaceae</taxon>
        <taxon>Prymnesium</taxon>
    </lineage>
</organism>
<feature type="compositionally biased region" description="Low complexity" evidence="2">
    <location>
        <begin position="636"/>
        <end position="652"/>
    </location>
</feature>
<feature type="region of interest" description="Disordered" evidence="2">
    <location>
        <begin position="789"/>
        <end position="855"/>
    </location>
</feature>
<feature type="region of interest" description="Disordered" evidence="2">
    <location>
        <begin position="1"/>
        <end position="64"/>
    </location>
</feature>
<proteinExistence type="predicted"/>
<feature type="region of interest" description="Disordered" evidence="2">
    <location>
        <begin position="538"/>
        <end position="703"/>
    </location>
</feature>
<reference evidence="3 4" key="1">
    <citation type="journal article" date="2024" name="Science">
        <title>Giant polyketide synthase enzymes in the biosynthesis of giant marine polyether toxins.</title>
        <authorList>
            <person name="Fallon T.R."/>
            <person name="Shende V.V."/>
            <person name="Wierzbicki I.H."/>
            <person name="Pendleton A.L."/>
            <person name="Watervoot N.F."/>
            <person name="Auber R.P."/>
            <person name="Gonzalez D.J."/>
            <person name="Wisecaver J.H."/>
            <person name="Moore B.S."/>
        </authorList>
    </citation>
    <scope>NUCLEOTIDE SEQUENCE [LARGE SCALE GENOMIC DNA]</scope>
    <source>
        <strain evidence="3 4">12B1</strain>
    </source>
</reference>
<feature type="compositionally biased region" description="Low complexity" evidence="2">
    <location>
        <begin position="682"/>
        <end position="699"/>
    </location>
</feature>
<feature type="region of interest" description="Disordered" evidence="2">
    <location>
        <begin position="265"/>
        <end position="290"/>
    </location>
</feature>
<keyword evidence="1" id="KW-0175">Coiled coil</keyword>
<accession>A0AB34JKN7</accession>
<feature type="coiled-coil region" evidence="1">
    <location>
        <begin position="313"/>
        <end position="340"/>
    </location>
</feature>
<evidence type="ECO:0000313" key="4">
    <source>
        <dbReference type="Proteomes" id="UP001515480"/>
    </source>
</evidence>
<name>A0AB34JKN7_PRYPA</name>
<evidence type="ECO:0000256" key="2">
    <source>
        <dbReference type="SAM" id="MobiDB-lite"/>
    </source>
</evidence>
<dbReference type="AlphaFoldDB" id="A0AB34JKN7"/>
<protein>
    <submittedName>
        <fullName evidence="3">Uncharacterized protein</fullName>
    </submittedName>
</protein>
<feature type="compositionally biased region" description="Basic and acidic residues" evidence="2">
    <location>
        <begin position="342"/>
        <end position="360"/>
    </location>
</feature>
<evidence type="ECO:0000256" key="1">
    <source>
        <dbReference type="SAM" id="Coils"/>
    </source>
</evidence>
<sequence>MQADEPPSPHPPADGGERSPHPPPSPQPDPPPATSPPRAPPPAPAAPPAAAPPPAPPPAELEESEVRMVRSRLLTAVAAAHRKAVSDHLLSVPSSLAPRLHVELSAAEAMVATLGKLEAAGAEALRRRHEAAALQQRLDEEVAARARQEAAAREAVASARRAADEARREAGGASAAGRLEEMGQQTRVEQLQAAVVSLQTEVRQAERRARQAAEAAEAAREGAAAERRAAAAREEEVLHAKRMQRGAEERCEALERRLALLGEAGGAPAAGSPAHHVAAASPPAADDDTDPLRSAQLERARRRALEVEVSSVREGAELARRAAERRVRELQAEAARLQHAAAARDEAAKEAERRAEGEAAFRQRAEQGWVEAQAAQQRLQAELRAEREKRSEMEGKVRSAEESHSQLRDARTRMQQVEELRKATEERVAELTRSQSTNAQHASEVLRQVQHFAQLELEHVRADAAADVQAARGQSEGWQSRFHQLEQRAVRCAKDLERARGSIEGLLTRLVQAKSIADLSEQTRALFDVKATVLAVEESLRRSEGAPSPRASPRKLGERAASQHSLHASSPAPSKHKSTHPSSTHARQRPADSPPPPATLSRQQPTAPDPPATRSRQEGAAATAPSTHSRRHEPHAAPAASRQRSAQATRAAVDSTPPPAETRIPQPKPLRAHPARATKEQPGAAAPAPSADPSKPLPSHAIAGGQCGHANGACSPSALPPGGFAFGGYAAGEPLPFGGMLPPALQLPHLCSPHAASMQPMWGGEPPMYHPQIPMLHGLEFAGHGGFHAGAAHSASKPSAYPSAERGGEGARRRTEANGSLSAPPEQKGRRLAKEAKGAPQQGSVDRQRAVQFRS</sequence>
<dbReference type="Proteomes" id="UP001515480">
    <property type="component" value="Unassembled WGS sequence"/>
</dbReference>
<feature type="coiled-coil region" evidence="1">
    <location>
        <begin position="131"/>
        <end position="264"/>
    </location>
</feature>
<dbReference type="EMBL" id="JBGBPQ010000007">
    <property type="protein sequence ID" value="KAL1521966.1"/>
    <property type="molecule type" value="Genomic_DNA"/>
</dbReference>